<dbReference type="GeneID" id="110973438"/>
<dbReference type="AlphaFoldDB" id="A0A8B7XGR9"/>
<evidence type="ECO:0000313" key="2">
    <source>
        <dbReference type="Proteomes" id="UP000694845"/>
    </source>
</evidence>
<feature type="chain" id="PRO_5034504600" evidence="1">
    <location>
        <begin position="18"/>
        <end position="375"/>
    </location>
</feature>
<dbReference type="Proteomes" id="UP000694845">
    <property type="component" value="Unplaced"/>
</dbReference>
<protein>
    <submittedName>
        <fullName evidence="3">Uncharacterized protein LOC110973438</fullName>
    </submittedName>
</protein>
<dbReference type="PANTHER" id="PTHR34717:SF1">
    <property type="entry name" value="EG:BACR7A4.20 PROTEIN"/>
    <property type="match status" value="1"/>
</dbReference>
<evidence type="ECO:0000256" key="1">
    <source>
        <dbReference type="SAM" id="SignalP"/>
    </source>
</evidence>
<keyword evidence="1" id="KW-0732">Signal</keyword>
<gene>
    <name evidence="3" type="primary">LOC110973438</name>
</gene>
<name>A0A8B7XGR9_ACAPL</name>
<dbReference type="OrthoDB" id="5798273at2759"/>
<dbReference type="OMA" id="HHIFLED"/>
<organism evidence="2 3">
    <name type="scientific">Acanthaster planci</name>
    <name type="common">Crown-of-thorns starfish</name>
    <dbReference type="NCBI Taxonomy" id="133434"/>
    <lineage>
        <taxon>Eukaryota</taxon>
        <taxon>Metazoa</taxon>
        <taxon>Echinodermata</taxon>
        <taxon>Eleutherozoa</taxon>
        <taxon>Asterozoa</taxon>
        <taxon>Asteroidea</taxon>
        <taxon>Valvatacea</taxon>
        <taxon>Valvatida</taxon>
        <taxon>Acanthasteridae</taxon>
        <taxon>Acanthaster</taxon>
    </lineage>
</organism>
<dbReference type="PANTHER" id="PTHR34717">
    <property type="entry name" value="EG:BACR7A4.20 PROTEIN"/>
    <property type="match status" value="1"/>
</dbReference>
<proteinExistence type="predicted"/>
<sequence length="375" mass="41744">MDVVVAALCVLAAPILAYVAANLASPDPLPLYGVYAIPGRWFWVKYHAMRLMLTLARRRTPHAGRRSVNPALMRQGEEKMSEIDIYPGIGDDPLGHNSFYVNGSDQTGATRLIARVAIRPDGRRDVWFLLRLPDLGDLVLPCHPHCVLTDVPGDGFSGGGLDCTVIEPLKKWKIVYNGPCRWSALTSYYDFTTDVHPRLAAHNLAKEKWTGQLFQKLKAMKQIHIEQFGTLEGVVRVGERSERGVVLTGVKDRSEGPRRWADLRSYVLNFIVLDPTGEIFPAVSVDLPLADLVEKTEDPPTTFALSMQPEVGEKLFVEVEIDDVMHFNMDTDWSVKIREGLSRFTVNGVKGTGVCEILKRYYGGCPVPLNKQSAS</sequence>
<keyword evidence="2" id="KW-1185">Reference proteome</keyword>
<dbReference type="KEGG" id="aplc:110973438"/>
<accession>A0A8B7XGR9</accession>
<reference evidence="3" key="1">
    <citation type="submission" date="2025-08" db="UniProtKB">
        <authorList>
            <consortium name="RefSeq"/>
        </authorList>
    </citation>
    <scope>IDENTIFICATION</scope>
</reference>
<feature type="signal peptide" evidence="1">
    <location>
        <begin position="1"/>
        <end position="17"/>
    </location>
</feature>
<dbReference type="RefSeq" id="XP_022079974.1">
    <property type="nucleotide sequence ID" value="XM_022224282.1"/>
</dbReference>
<evidence type="ECO:0000313" key="3">
    <source>
        <dbReference type="RefSeq" id="XP_022079974.1"/>
    </source>
</evidence>